<evidence type="ECO:0000256" key="2">
    <source>
        <dbReference type="ARBA" id="ARBA00023125"/>
    </source>
</evidence>
<dbReference type="InterPro" id="IPR018060">
    <property type="entry name" value="HTH_AraC"/>
</dbReference>
<dbReference type="Gene3D" id="1.10.10.60">
    <property type="entry name" value="Homeodomain-like"/>
    <property type="match status" value="2"/>
</dbReference>
<evidence type="ECO:0000259" key="4">
    <source>
        <dbReference type="PROSITE" id="PS01124"/>
    </source>
</evidence>
<evidence type="ECO:0000256" key="3">
    <source>
        <dbReference type="ARBA" id="ARBA00023163"/>
    </source>
</evidence>
<dbReference type="InterPro" id="IPR014710">
    <property type="entry name" value="RmlC-like_jellyroll"/>
</dbReference>
<evidence type="ECO:0000256" key="1">
    <source>
        <dbReference type="ARBA" id="ARBA00023015"/>
    </source>
</evidence>
<reference evidence="5 6" key="1">
    <citation type="submission" date="2024-03" db="EMBL/GenBank/DDBJ databases">
        <title>Human intestinal bacterial collection.</title>
        <authorList>
            <person name="Pauvert C."/>
            <person name="Hitch T.C.A."/>
            <person name="Clavel T."/>
        </authorList>
    </citation>
    <scope>NUCLEOTIDE SEQUENCE [LARGE SCALE GENOMIC DNA]</scope>
    <source>
        <strain evidence="5 6">CLA-JM-H16</strain>
    </source>
</reference>
<evidence type="ECO:0000313" key="6">
    <source>
        <dbReference type="Proteomes" id="UP001473063"/>
    </source>
</evidence>
<keyword evidence="3" id="KW-0804">Transcription</keyword>
<dbReference type="SUPFAM" id="SSF51182">
    <property type="entry name" value="RmlC-like cupins"/>
    <property type="match status" value="1"/>
</dbReference>
<dbReference type="EMBL" id="JBBMEJ010000008">
    <property type="protein sequence ID" value="MEQ2370851.1"/>
    <property type="molecule type" value="Genomic_DNA"/>
</dbReference>
<proteinExistence type="predicted"/>
<keyword evidence="1" id="KW-0805">Transcription regulation</keyword>
<keyword evidence="6" id="KW-1185">Reference proteome</keyword>
<dbReference type="PANTHER" id="PTHR43280:SF28">
    <property type="entry name" value="HTH-TYPE TRANSCRIPTIONAL ACTIVATOR RHAS"/>
    <property type="match status" value="1"/>
</dbReference>
<dbReference type="PANTHER" id="PTHR43280">
    <property type="entry name" value="ARAC-FAMILY TRANSCRIPTIONAL REGULATOR"/>
    <property type="match status" value="1"/>
</dbReference>
<dbReference type="PRINTS" id="PR00032">
    <property type="entry name" value="HTHARAC"/>
</dbReference>
<sequence>MDNYYMAIQELNSWGEDEQFYRGYYYAQKKGKQEIYLQLADEQEEWIEFVTDPENIHAHETEDMFFQKERNISIIKHPRYFPFFYHSHGFFEIVYVLSGNCIQSIGEDTLKLQEGDYCMIAPGVRHGIQVFDDNSIVVNILIRRSTFMDIFFNTIRNKSHIAMFFIGSLYKKNRIEYLMFRTYQDETIRNYVLEMYMEQICLDDYSDRIMCSILTIFFNQLTRKHGKTVEMKNGSKQYNSYQEEMMNYIMNNYESVSLRSLAEHFHFSEPYCSKLIKEISGMPFSELLTSIRMQQGENLLAQTQLSVENISDRVGYKNPESFIRAFKRRYHASPSQYRKNPDLYTTKLISSTQKLKK</sequence>
<protein>
    <submittedName>
        <fullName evidence="5">AraC family transcriptional regulator</fullName>
    </submittedName>
</protein>
<comment type="caution">
    <text evidence="5">The sequence shown here is derived from an EMBL/GenBank/DDBJ whole genome shotgun (WGS) entry which is preliminary data.</text>
</comment>
<feature type="domain" description="HTH araC/xylS-type" evidence="4">
    <location>
        <begin position="243"/>
        <end position="340"/>
    </location>
</feature>
<dbReference type="Pfam" id="PF02311">
    <property type="entry name" value="AraC_binding"/>
    <property type="match status" value="1"/>
</dbReference>
<evidence type="ECO:0000313" key="5">
    <source>
        <dbReference type="EMBL" id="MEQ2370851.1"/>
    </source>
</evidence>
<dbReference type="Proteomes" id="UP001473063">
    <property type="component" value="Unassembled WGS sequence"/>
</dbReference>
<dbReference type="InterPro" id="IPR011051">
    <property type="entry name" value="RmlC_Cupin_sf"/>
</dbReference>
<dbReference type="InterPro" id="IPR003313">
    <property type="entry name" value="AraC-bd"/>
</dbReference>
<accession>A0ABV1BGM6</accession>
<dbReference type="SUPFAM" id="SSF46689">
    <property type="entry name" value="Homeodomain-like"/>
    <property type="match status" value="1"/>
</dbReference>
<organism evidence="5 6">
    <name type="scientific">Blautia aquisgranensis</name>
    <dbReference type="NCBI Taxonomy" id="3133153"/>
    <lineage>
        <taxon>Bacteria</taxon>
        <taxon>Bacillati</taxon>
        <taxon>Bacillota</taxon>
        <taxon>Clostridia</taxon>
        <taxon>Lachnospirales</taxon>
        <taxon>Lachnospiraceae</taxon>
        <taxon>Blautia</taxon>
    </lineage>
</organism>
<dbReference type="PROSITE" id="PS01124">
    <property type="entry name" value="HTH_ARAC_FAMILY_2"/>
    <property type="match status" value="1"/>
</dbReference>
<dbReference type="InterPro" id="IPR020449">
    <property type="entry name" value="Tscrpt_reg_AraC-type_HTH"/>
</dbReference>
<gene>
    <name evidence="5" type="ORF">WMO28_07830</name>
</gene>
<keyword evidence="2" id="KW-0238">DNA-binding</keyword>
<dbReference type="Pfam" id="PF12833">
    <property type="entry name" value="HTH_18"/>
    <property type="match status" value="1"/>
</dbReference>
<dbReference type="Gene3D" id="2.60.120.10">
    <property type="entry name" value="Jelly Rolls"/>
    <property type="match status" value="1"/>
</dbReference>
<dbReference type="RefSeq" id="WP_148444790.1">
    <property type="nucleotide sequence ID" value="NZ_JBBMEJ010000008.1"/>
</dbReference>
<dbReference type="InterPro" id="IPR009057">
    <property type="entry name" value="Homeodomain-like_sf"/>
</dbReference>
<name>A0ABV1BGM6_9FIRM</name>
<dbReference type="SMART" id="SM00342">
    <property type="entry name" value="HTH_ARAC"/>
    <property type="match status" value="1"/>
</dbReference>